<dbReference type="AlphaFoldDB" id="A0A4C1YVH2"/>
<keyword evidence="3" id="KW-1185">Reference proteome</keyword>
<protein>
    <submittedName>
        <fullName evidence="2">Uncharacterized protein</fullName>
    </submittedName>
</protein>
<gene>
    <name evidence="2" type="ORF">EVAR_65324_1</name>
</gene>
<reference evidence="2 3" key="1">
    <citation type="journal article" date="2019" name="Commun. Biol.">
        <title>The bagworm genome reveals a unique fibroin gene that provides high tensile strength.</title>
        <authorList>
            <person name="Kono N."/>
            <person name="Nakamura H."/>
            <person name="Ohtoshi R."/>
            <person name="Tomita M."/>
            <person name="Numata K."/>
            <person name="Arakawa K."/>
        </authorList>
    </citation>
    <scope>NUCLEOTIDE SEQUENCE [LARGE SCALE GENOMIC DNA]</scope>
</reference>
<evidence type="ECO:0000313" key="2">
    <source>
        <dbReference type="EMBL" id="GBP78814.1"/>
    </source>
</evidence>
<evidence type="ECO:0000313" key="3">
    <source>
        <dbReference type="Proteomes" id="UP000299102"/>
    </source>
</evidence>
<dbReference type="Proteomes" id="UP000299102">
    <property type="component" value="Unassembled WGS sequence"/>
</dbReference>
<evidence type="ECO:0000256" key="1">
    <source>
        <dbReference type="SAM" id="MobiDB-lite"/>
    </source>
</evidence>
<accession>A0A4C1YVH2</accession>
<organism evidence="2 3">
    <name type="scientific">Eumeta variegata</name>
    <name type="common">Bagworm moth</name>
    <name type="synonym">Eumeta japonica</name>
    <dbReference type="NCBI Taxonomy" id="151549"/>
    <lineage>
        <taxon>Eukaryota</taxon>
        <taxon>Metazoa</taxon>
        <taxon>Ecdysozoa</taxon>
        <taxon>Arthropoda</taxon>
        <taxon>Hexapoda</taxon>
        <taxon>Insecta</taxon>
        <taxon>Pterygota</taxon>
        <taxon>Neoptera</taxon>
        <taxon>Endopterygota</taxon>
        <taxon>Lepidoptera</taxon>
        <taxon>Glossata</taxon>
        <taxon>Ditrysia</taxon>
        <taxon>Tineoidea</taxon>
        <taxon>Psychidae</taxon>
        <taxon>Oiketicinae</taxon>
        <taxon>Eumeta</taxon>
    </lineage>
</organism>
<proteinExistence type="predicted"/>
<feature type="region of interest" description="Disordered" evidence="1">
    <location>
        <begin position="28"/>
        <end position="121"/>
    </location>
</feature>
<comment type="caution">
    <text evidence="2">The sequence shown here is derived from an EMBL/GenBank/DDBJ whole genome shotgun (WGS) entry which is preliminary data.</text>
</comment>
<sequence length="121" mass="12581">MMIHASIILNRLSRKNETWKKSNVVFEGNEPGRNNWPAEGAGDGGVLTGGELYNPGRGTGRAGAAGAPRAHCKNYAINRAGPLPSAAPRGPAGRRQITARAGGGRGRRAAVATSQRRAGKV</sequence>
<name>A0A4C1YVH2_EUMVA</name>
<dbReference type="EMBL" id="BGZK01001387">
    <property type="protein sequence ID" value="GBP78814.1"/>
    <property type="molecule type" value="Genomic_DNA"/>
</dbReference>